<dbReference type="GO" id="GO:0006355">
    <property type="term" value="P:regulation of DNA-templated transcription"/>
    <property type="evidence" value="ECO:0007669"/>
    <property type="project" value="InterPro"/>
</dbReference>
<dbReference type="GO" id="GO:0003677">
    <property type="term" value="F:DNA binding"/>
    <property type="evidence" value="ECO:0007669"/>
    <property type="project" value="UniProtKB-UniRule"/>
</dbReference>
<evidence type="ECO:0000259" key="3">
    <source>
        <dbReference type="PROSITE" id="PS51755"/>
    </source>
</evidence>
<dbReference type="Proteomes" id="UP000291106">
    <property type="component" value="Chromosome"/>
</dbReference>
<dbReference type="GO" id="GO:0000160">
    <property type="term" value="P:phosphorelay signal transduction system"/>
    <property type="evidence" value="ECO:0007669"/>
    <property type="project" value="InterPro"/>
</dbReference>
<dbReference type="AlphaFoldDB" id="A0A411PGQ1"/>
<dbReference type="InterPro" id="IPR001867">
    <property type="entry name" value="OmpR/PhoB-type_DNA-bd"/>
</dbReference>
<name>A0A411PGQ1_9GAMM</name>
<organism evidence="4 5">
    <name type="scientific">Shewanella maritima</name>
    <dbReference type="NCBI Taxonomy" id="2520507"/>
    <lineage>
        <taxon>Bacteria</taxon>
        <taxon>Pseudomonadati</taxon>
        <taxon>Pseudomonadota</taxon>
        <taxon>Gammaproteobacteria</taxon>
        <taxon>Alteromonadales</taxon>
        <taxon>Shewanellaceae</taxon>
        <taxon>Shewanella</taxon>
    </lineage>
</organism>
<keyword evidence="1 2" id="KW-0238">DNA-binding</keyword>
<dbReference type="InterPro" id="IPR016032">
    <property type="entry name" value="Sig_transdc_resp-reg_C-effctor"/>
</dbReference>
<dbReference type="EMBL" id="CP036200">
    <property type="protein sequence ID" value="QBF82634.1"/>
    <property type="molecule type" value="Genomic_DNA"/>
</dbReference>
<reference evidence="4 5" key="1">
    <citation type="submission" date="2019-02" db="EMBL/GenBank/DDBJ databases">
        <title>Shewanella sp. D4-2 isolated from Dokdo Island.</title>
        <authorList>
            <person name="Baek K."/>
        </authorList>
    </citation>
    <scope>NUCLEOTIDE SEQUENCE [LARGE SCALE GENOMIC DNA]</scope>
    <source>
        <strain evidence="4 5">D4-2</strain>
    </source>
</reference>
<dbReference type="KEGG" id="smai:EXU30_07965"/>
<feature type="domain" description="OmpR/PhoB-type" evidence="3">
    <location>
        <begin position="35"/>
        <end position="140"/>
    </location>
</feature>
<gene>
    <name evidence="4" type="ORF">EXU30_07965</name>
</gene>
<evidence type="ECO:0000313" key="5">
    <source>
        <dbReference type="Proteomes" id="UP000291106"/>
    </source>
</evidence>
<dbReference type="Gene3D" id="1.10.10.10">
    <property type="entry name" value="Winged helix-like DNA-binding domain superfamily/Winged helix DNA-binding domain"/>
    <property type="match status" value="1"/>
</dbReference>
<accession>A0A411PGQ1</accession>
<keyword evidence="5" id="KW-1185">Reference proteome</keyword>
<dbReference type="Pfam" id="PF00486">
    <property type="entry name" value="Trans_reg_C"/>
    <property type="match status" value="1"/>
</dbReference>
<sequence>MILWILFKGVSKMIESSCVAICSSPHCINCDKSTRKIWQAGFSVKLNNSGSLAFSESVQLYLPEADEAQICSVKVLRLLCILLEHAGKIISKADLESAIWGRIPVGGGSLPVLVNQLRILLKDTSWVVVTARGLGYMILEGKDEQV</sequence>
<dbReference type="InterPro" id="IPR036388">
    <property type="entry name" value="WH-like_DNA-bd_sf"/>
</dbReference>
<dbReference type="PROSITE" id="PS51755">
    <property type="entry name" value="OMPR_PHOB"/>
    <property type="match status" value="1"/>
</dbReference>
<dbReference type="RefSeq" id="WP_130598957.1">
    <property type="nucleotide sequence ID" value="NZ_CP036200.1"/>
</dbReference>
<dbReference type="SMART" id="SM00862">
    <property type="entry name" value="Trans_reg_C"/>
    <property type="match status" value="1"/>
</dbReference>
<proteinExistence type="predicted"/>
<protein>
    <submittedName>
        <fullName evidence="4">Helix-turn-helix domain-containing protein</fullName>
    </submittedName>
</protein>
<evidence type="ECO:0000313" key="4">
    <source>
        <dbReference type="EMBL" id="QBF82634.1"/>
    </source>
</evidence>
<feature type="DNA-binding region" description="OmpR/PhoB-type" evidence="2">
    <location>
        <begin position="35"/>
        <end position="140"/>
    </location>
</feature>
<evidence type="ECO:0000256" key="2">
    <source>
        <dbReference type="PROSITE-ProRule" id="PRU01091"/>
    </source>
</evidence>
<dbReference type="SUPFAM" id="SSF46894">
    <property type="entry name" value="C-terminal effector domain of the bipartite response regulators"/>
    <property type="match status" value="1"/>
</dbReference>
<dbReference type="OrthoDB" id="9814704at2"/>
<evidence type="ECO:0000256" key="1">
    <source>
        <dbReference type="ARBA" id="ARBA00023125"/>
    </source>
</evidence>